<dbReference type="RefSeq" id="WP_025383382.1">
    <property type="nucleotide sequence ID" value="NZ_CGBP01000013.1"/>
</dbReference>
<evidence type="ECO:0000313" key="1">
    <source>
        <dbReference type="EMBL" id="AHK20731.1"/>
    </source>
</evidence>
<sequence>MNTEILSHIGNTIFGSYHNDFCPQWDEMLNRILDSGELVECRSGIVSFKFEGKEIDIWANNKWYAYGKVWRINGVVIERPLQKRPRFKTMQKLNNLHTELWLKESKAKYQELIRGI</sequence>
<evidence type="ECO:0000313" key="2">
    <source>
        <dbReference type="Proteomes" id="UP000019439"/>
    </source>
</evidence>
<gene>
    <name evidence="1" type="ORF">BF17_16605</name>
</gene>
<dbReference type="GeneID" id="96665065"/>
<name>A0ABN4CSE4_9GAMM</name>
<organism evidence="1 2">
    <name type="scientific">Yersinia similis</name>
    <dbReference type="NCBI Taxonomy" id="367190"/>
    <lineage>
        <taxon>Bacteria</taxon>
        <taxon>Pseudomonadati</taxon>
        <taxon>Pseudomonadota</taxon>
        <taxon>Gammaproteobacteria</taxon>
        <taxon>Enterobacterales</taxon>
        <taxon>Yersiniaceae</taxon>
        <taxon>Yersinia</taxon>
    </lineage>
</organism>
<dbReference type="EMBL" id="CP007230">
    <property type="protein sequence ID" value="AHK20731.1"/>
    <property type="molecule type" value="Genomic_DNA"/>
</dbReference>
<protein>
    <submittedName>
        <fullName evidence="1">Uncharacterized protein</fullName>
    </submittedName>
</protein>
<keyword evidence="2" id="KW-1185">Reference proteome</keyword>
<dbReference type="Proteomes" id="UP000019439">
    <property type="component" value="Chromosome"/>
</dbReference>
<proteinExistence type="predicted"/>
<reference evidence="1 2" key="1">
    <citation type="journal article" date="2014" name="Genome Announc.">
        <title>Genome Sequence of Yersinia similis Y228T, a Member of the Yersinia pseudotuberculosis Complex.</title>
        <authorList>
            <person name="Sprague L.D."/>
            <person name="Neubauer H."/>
        </authorList>
    </citation>
    <scope>NUCLEOTIDE SEQUENCE [LARGE SCALE GENOMIC DNA]</scope>
    <source>
        <strain evidence="1 2">228</strain>
    </source>
</reference>
<accession>A0ABN4CSE4</accession>